<keyword evidence="5" id="KW-0479">Metal-binding</keyword>
<dbReference type="SUPFAM" id="SSF56784">
    <property type="entry name" value="HAD-like"/>
    <property type="match status" value="1"/>
</dbReference>
<dbReference type="AlphaFoldDB" id="A0A2Z2MCK6"/>
<evidence type="ECO:0000256" key="4">
    <source>
        <dbReference type="ARBA" id="ARBA00019531"/>
    </source>
</evidence>
<dbReference type="Gene3D" id="3.40.50.1000">
    <property type="entry name" value="HAD superfamily/HAD-like"/>
    <property type="match status" value="1"/>
</dbReference>
<keyword evidence="6" id="KW-0378">Hydrolase</keyword>
<dbReference type="PANTHER" id="PTHR46470">
    <property type="entry name" value="N-ACYLNEURAMINATE-9-PHOSPHATASE"/>
    <property type="match status" value="1"/>
</dbReference>
<dbReference type="NCBIfam" id="TIGR01549">
    <property type="entry name" value="HAD-SF-IA-v1"/>
    <property type="match status" value="1"/>
</dbReference>
<dbReference type="SFLD" id="SFLDS00003">
    <property type="entry name" value="Haloacid_Dehalogenase"/>
    <property type="match status" value="1"/>
</dbReference>
<dbReference type="Gene3D" id="1.10.150.520">
    <property type="match status" value="1"/>
</dbReference>
<dbReference type="GeneID" id="33331234"/>
<dbReference type="GO" id="GO:0016791">
    <property type="term" value="F:phosphatase activity"/>
    <property type="evidence" value="ECO:0007669"/>
    <property type="project" value="TreeGrafter"/>
</dbReference>
<dbReference type="InterPro" id="IPR006439">
    <property type="entry name" value="HAD-SF_hydro_IA"/>
</dbReference>
<dbReference type="GO" id="GO:0046872">
    <property type="term" value="F:metal ion binding"/>
    <property type="evidence" value="ECO:0007669"/>
    <property type="project" value="UniProtKB-KW"/>
</dbReference>
<dbReference type="Proteomes" id="UP000250134">
    <property type="component" value="Chromosome"/>
</dbReference>
<comment type="cofactor">
    <cofactor evidence="1">
        <name>Mg(2+)</name>
        <dbReference type="ChEBI" id="CHEBI:18420"/>
    </cofactor>
</comment>
<dbReference type="InterPro" id="IPR023214">
    <property type="entry name" value="HAD_sf"/>
</dbReference>
<dbReference type="PRINTS" id="PR00413">
    <property type="entry name" value="HADHALOGNASE"/>
</dbReference>
<dbReference type="OrthoDB" id="31229at2157"/>
<accession>A0A2Z2MCK6</accession>
<dbReference type="GO" id="GO:0044281">
    <property type="term" value="P:small molecule metabolic process"/>
    <property type="evidence" value="ECO:0007669"/>
    <property type="project" value="UniProtKB-ARBA"/>
</dbReference>
<proteinExistence type="inferred from homology"/>
<gene>
    <name evidence="8" type="ORF">A3K92_01760</name>
</gene>
<dbReference type="InterPro" id="IPR011950">
    <property type="entry name" value="HAD-SF_hydro_IA_CTE7"/>
</dbReference>
<evidence type="ECO:0000256" key="3">
    <source>
        <dbReference type="ARBA" id="ARBA00007958"/>
    </source>
</evidence>
<protein>
    <recommendedName>
        <fullName evidence="4">Glyceraldehyde 3-phosphate phosphatase</fullName>
    </recommendedName>
</protein>
<evidence type="ECO:0000256" key="6">
    <source>
        <dbReference type="ARBA" id="ARBA00022801"/>
    </source>
</evidence>
<evidence type="ECO:0000313" key="9">
    <source>
        <dbReference type="Proteomes" id="UP000250134"/>
    </source>
</evidence>
<dbReference type="NCBIfam" id="TIGR01509">
    <property type="entry name" value="HAD-SF-IA-v3"/>
    <property type="match status" value="1"/>
</dbReference>
<evidence type="ECO:0000256" key="5">
    <source>
        <dbReference type="ARBA" id="ARBA00022723"/>
    </source>
</evidence>
<dbReference type="RefSeq" id="WP_088884632.1">
    <property type="nucleotide sequence ID" value="NZ_CP014855.1"/>
</dbReference>
<organism evidence="8 9">
    <name type="scientific">Thermococcus gorgonarius</name>
    <dbReference type="NCBI Taxonomy" id="71997"/>
    <lineage>
        <taxon>Archaea</taxon>
        <taxon>Methanobacteriati</taxon>
        <taxon>Methanobacteriota</taxon>
        <taxon>Thermococci</taxon>
        <taxon>Thermococcales</taxon>
        <taxon>Thermococcaceae</taxon>
        <taxon>Thermococcus</taxon>
    </lineage>
</organism>
<dbReference type="InterPro" id="IPR036412">
    <property type="entry name" value="HAD-like_sf"/>
</dbReference>
<dbReference type="Pfam" id="PF13419">
    <property type="entry name" value="HAD_2"/>
    <property type="match status" value="1"/>
</dbReference>
<dbReference type="SFLD" id="SFLDG01135">
    <property type="entry name" value="C1.5.6:_HAD__Beta-PGM__Phospha"/>
    <property type="match status" value="1"/>
</dbReference>
<evidence type="ECO:0000256" key="7">
    <source>
        <dbReference type="ARBA" id="ARBA00022842"/>
    </source>
</evidence>
<comment type="function">
    <text evidence="2">Catalyzes the dephosphorylation of D,L-glyceraldehyde 3-phosphate in vitro.</text>
</comment>
<dbReference type="InterPro" id="IPR051400">
    <property type="entry name" value="HAD-like_hydrolase"/>
</dbReference>
<dbReference type="SFLD" id="SFLDG01129">
    <property type="entry name" value="C1.5:_HAD__Beta-PGM__Phosphata"/>
    <property type="match status" value="1"/>
</dbReference>
<dbReference type="InterPro" id="IPR041492">
    <property type="entry name" value="HAD_2"/>
</dbReference>
<sequence>MVQALLFDIDYTLLTEMPLIQLFLPQVYEKLAKKLGVNKEEARNRFLSEIFLRKDTYEWHDWNFFFKLFDLDMKYEELIERYPHKITVYPDVPPVLEWLKERGYLLGVVTSGPEYQRVKLKITGLDRYFDVVVTRDDVGEIKPNPKIFLHALEMLGVNPEDAVMVGDSLWQDVYGGKNIGMKTVWINRSGNDTDYYFADFRIRTFHELRKIVGVLP</sequence>
<name>A0A2Z2MCK6_THEGO</name>
<dbReference type="KEGG" id="tgg:A3K92_01760"/>
<dbReference type="NCBIfam" id="TIGR02253">
    <property type="entry name" value="CTE7"/>
    <property type="match status" value="1"/>
</dbReference>
<evidence type="ECO:0000313" key="8">
    <source>
        <dbReference type="EMBL" id="ASJ00291.1"/>
    </source>
</evidence>
<evidence type="ECO:0000256" key="1">
    <source>
        <dbReference type="ARBA" id="ARBA00001946"/>
    </source>
</evidence>
<keyword evidence="9" id="KW-1185">Reference proteome</keyword>
<reference evidence="8 9" key="1">
    <citation type="submission" date="2016-03" db="EMBL/GenBank/DDBJ databases">
        <title>Complete genome sequence of Thermococcus gorgonarius.</title>
        <authorList>
            <person name="Oger P.M."/>
        </authorList>
    </citation>
    <scope>NUCLEOTIDE SEQUENCE [LARGE SCALE GENOMIC DNA]</scope>
    <source>
        <strain evidence="8 9">W-12</strain>
    </source>
</reference>
<keyword evidence="7" id="KW-0460">Magnesium</keyword>
<comment type="similarity">
    <text evidence="3">Belongs to the HAD-like hydrolase superfamily.</text>
</comment>
<evidence type="ECO:0000256" key="2">
    <source>
        <dbReference type="ARBA" id="ARBA00003513"/>
    </source>
</evidence>
<dbReference type="EMBL" id="CP014855">
    <property type="protein sequence ID" value="ASJ00291.1"/>
    <property type="molecule type" value="Genomic_DNA"/>
</dbReference>
<dbReference type="PANTHER" id="PTHR46470:SF2">
    <property type="entry name" value="GLYCERALDEHYDE 3-PHOSPHATE PHOSPHATASE"/>
    <property type="match status" value="1"/>
</dbReference>